<sequence length="323" mass="37705">MAFKKISSEIKRSKIPYYAKNILRQIIPSVFYQSLLNKKLSAINNYNKTDVINRVNYYNRLEKFTSVGPNAIELQNMQIFKSPKAYNFDTFEFTRYFKKHLKANFLFGDVTYNPDVPSIQKSRPITGDNANAVLLKLDKKRHFVFINDDKKFADKKNMLIGRGTMSQPHRITFMEKYFNSQLCDLGQVNKTGGNTAWFKPKISITEHLGYKFILSLEGNDVATNLKWIMSSNSIAVMPKPKYETWFMEGLLIPDYHYILIKDDYSDLEEKLCYYIDHDAEALDIVNNANQFVKQFLNKKQEGLISLMVLQKYFYCTGQIDHIS</sequence>
<keyword evidence="4" id="KW-1185">Reference proteome</keyword>
<evidence type="ECO:0000259" key="2">
    <source>
        <dbReference type="SMART" id="SM00672"/>
    </source>
</evidence>
<evidence type="ECO:0000313" key="3">
    <source>
        <dbReference type="EMBL" id="WPU96596.1"/>
    </source>
</evidence>
<dbReference type="PANTHER" id="PTHR12203:SF35">
    <property type="entry name" value="PROTEIN O-GLUCOSYLTRANSFERASE 1"/>
    <property type="match status" value="1"/>
</dbReference>
<dbReference type="RefSeq" id="WP_321565689.1">
    <property type="nucleotide sequence ID" value="NZ_CP139558.1"/>
</dbReference>
<protein>
    <submittedName>
        <fullName evidence="3">Glycosyl transferase family 90</fullName>
    </submittedName>
</protein>
<keyword evidence="1 3" id="KW-0808">Transferase</keyword>
<name>A0ABZ0TU08_9SPHI</name>
<dbReference type="InterPro" id="IPR051091">
    <property type="entry name" value="O-Glucosyltr/Glycosyltrsf_90"/>
</dbReference>
<accession>A0ABZ0TU08</accession>
<dbReference type="PANTHER" id="PTHR12203">
    <property type="entry name" value="KDEL LYS-ASP-GLU-LEU CONTAINING - RELATED"/>
    <property type="match status" value="1"/>
</dbReference>
<proteinExistence type="predicted"/>
<evidence type="ECO:0000313" key="4">
    <source>
        <dbReference type="Proteomes" id="UP001324380"/>
    </source>
</evidence>
<dbReference type="Proteomes" id="UP001324380">
    <property type="component" value="Chromosome"/>
</dbReference>
<dbReference type="Pfam" id="PF05686">
    <property type="entry name" value="Glyco_transf_90"/>
    <property type="match status" value="1"/>
</dbReference>
<organism evidence="3 4">
    <name type="scientific">Mucilaginibacter sabulilitoris</name>
    <dbReference type="NCBI Taxonomy" id="1173583"/>
    <lineage>
        <taxon>Bacteria</taxon>
        <taxon>Pseudomonadati</taxon>
        <taxon>Bacteroidota</taxon>
        <taxon>Sphingobacteriia</taxon>
        <taxon>Sphingobacteriales</taxon>
        <taxon>Sphingobacteriaceae</taxon>
        <taxon>Mucilaginibacter</taxon>
    </lineage>
</organism>
<dbReference type="InterPro" id="IPR006598">
    <property type="entry name" value="CAP10"/>
</dbReference>
<dbReference type="EMBL" id="CP139558">
    <property type="protein sequence ID" value="WPU96596.1"/>
    <property type="molecule type" value="Genomic_DNA"/>
</dbReference>
<gene>
    <name evidence="3" type="ORF">SNE25_13820</name>
</gene>
<dbReference type="SMART" id="SM00672">
    <property type="entry name" value="CAP10"/>
    <property type="match status" value="1"/>
</dbReference>
<feature type="domain" description="Glycosyl transferase CAP10" evidence="2">
    <location>
        <begin position="81"/>
        <end position="313"/>
    </location>
</feature>
<dbReference type="GO" id="GO:0016740">
    <property type="term" value="F:transferase activity"/>
    <property type="evidence" value="ECO:0007669"/>
    <property type="project" value="UniProtKB-KW"/>
</dbReference>
<evidence type="ECO:0000256" key="1">
    <source>
        <dbReference type="ARBA" id="ARBA00022679"/>
    </source>
</evidence>
<reference evidence="3 4" key="1">
    <citation type="submission" date="2023-11" db="EMBL/GenBank/DDBJ databases">
        <title>Analysis of the Genomes of Mucilaginibacter gossypii cycad 4 and M. sabulilitoris SNA2: microbes with the potential for plant growth promotion.</title>
        <authorList>
            <person name="Hirsch A.M."/>
            <person name="Humm E."/>
            <person name="Rubbi M."/>
            <person name="Del Vecchio G."/>
            <person name="Ha S.M."/>
            <person name="Pellegrini M."/>
            <person name="Gunsalus R.P."/>
        </authorList>
    </citation>
    <scope>NUCLEOTIDE SEQUENCE [LARGE SCALE GENOMIC DNA]</scope>
    <source>
        <strain evidence="3 4">SNA2</strain>
    </source>
</reference>